<dbReference type="AlphaFoldDB" id="A0A6M3Y727"/>
<reference evidence="2" key="1">
    <citation type="submission" date="2020-03" db="EMBL/GenBank/DDBJ databases">
        <title>The deep terrestrial virosphere.</title>
        <authorList>
            <person name="Holmfeldt K."/>
            <person name="Nilsson E."/>
            <person name="Simone D."/>
            <person name="Lopez-Fernandez M."/>
            <person name="Wu X."/>
            <person name="de Brujin I."/>
            <person name="Lundin D."/>
            <person name="Andersson A."/>
            <person name="Bertilsson S."/>
            <person name="Dopson M."/>
        </authorList>
    </citation>
    <scope>NUCLEOTIDE SEQUENCE</scope>
    <source>
        <strain evidence="2">MM415A00131</strain>
        <strain evidence="1">MM415B00138</strain>
    </source>
</reference>
<proteinExistence type="predicted"/>
<organism evidence="2">
    <name type="scientific">viral metagenome</name>
    <dbReference type="NCBI Taxonomy" id="1070528"/>
    <lineage>
        <taxon>unclassified sequences</taxon>
        <taxon>metagenomes</taxon>
        <taxon>organismal metagenomes</taxon>
    </lineage>
</organism>
<sequence length="98" mass="11481">MEAMVKEAREMKHEGFYKDRLKKGRDNPREVAFADQWIYENQDGKRNIRLLGKLIPNVTQRDAEVVATIIQWLGSNVGMSFIFESMRREPGIKKWLGL</sequence>
<accession>A0A6M3Y727</accession>
<gene>
    <name evidence="2" type="ORF">MM415A00131_0062</name>
    <name evidence="1" type="ORF">MM415B00138_0038</name>
</gene>
<dbReference type="EMBL" id="MT141578">
    <property type="protein sequence ID" value="QJA67988.1"/>
    <property type="molecule type" value="Genomic_DNA"/>
</dbReference>
<protein>
    <submittedName>
        <fullName evidence="2">Uncharacterized protein</fullName>
    </submittedName>
</protein>
<evidence type="ECO:0000313" key="1">
    <source>
        <dbReference type="EMBL" id="QJA67988.1"/>
    </source>
</evidence>
<evidence type="ECO:0000313" key="2">
    <source>
        <dbReference type="EMBL" id="QJI05044.1"/>
    </source>
</evidence>
<dbReference type="EMBL" id="MT145193">
    <property type="protein sequence ID" value="QJI05044.1"/>
    <property type="molecule type" value="Genomic_DNA"/>
</dbReference>
<name>A0A6M3Y727_9ZZZZ</name>